<sequence length="193" mass="20023">MKVNKQLAALAVALSAVSGAAVAAGNDSGAYLGGGVGYSYHAGECPAGTDCSRSDAGFKIFGGYQFNPYVALEAGYIDLGKAKASNSHGELSAATTSFTTAVLGMVPLGTQASLFGKLGMHWSKTKISGSAGKLSDDYTDNHNGFLAGIGGQYNFTPNFVGRVEYEWLNKADKAADVWDGDVHLVSASLIYKF</sequence>
<feature type="domain" description="Outer membrane protein OmpA-like transmembrane" evidence="3">
    <location>
        <begin position="29"/>
        <end position="193"/>
    </location>
</feature>
<dbReference type="Gene3D" id="2.40.160.20">
    <property type="match status" value="1"/>
</dbReference>
<dbReference type="InterPro" id="IPR011250">
    <property type="entry name" value="OMP/PagP_B-barrel"/>
</dbReference>
<dbReference type="SUPFAM" id="SSF56925">
    <property type="entry name" value="OMPA-like"/>
    <property type="match status" value="1"/>
</dbReference>
<protein>
    <submittedName>
        <fullName evidence="4">Outer membrane beta-barrel protein</fullName>
    </submittedName>
</protein>
<evidence type="ECO:0000256" key="2">
    <source>
        <dbReference type="SAM" id="SignalP"/>
    </source>
</evidence>
<proteinExistence type="predicted"/>
<dbReference type="GO" id="GO:0009279">
    <property type="term" value="C:cell outer membrane"/>
    <property type="evidence" value="ECO:0007669"/>
    <property type="project" value="UniProtKB-SubCell"/>
</dbReference>
<evidence type="ECO:0000313" key="5">
    <source>
        <dbReference type="Proteomes" id="UP000622890"/>
    </source>
</evidence>
<keyword evidence="2" id="KW-0732">Signal</keyword>
<gene>
    <name evidence="4" type="ORF">JJB74_27105</name>
</gene>
<dbReference type="InterPro" id="IPR000498">
    <property type="entry name" value="OmpA-like_TM_dom"/>
</dbReference>
<dbReference type="AlphaFoldDB" id="A0A934SZ00"/>
<dbReference type="Proteomes" id="UP000622890">
    <property type="component" value="Unassembled WGS sequence"/>
</dbReference>
<accession>A0A934SZ00</accession>
<name>A0A934SZ00_9BURK</name>
<evidence type="ECO:0000256" key="1">
    <source>
        <dbReference type="ARBA" id="ARBA00004442"/>
    </source>
</evidence>
<evidence type="ECO:0000259" key="3">
    <source>
        <dbReference type="Pfam" id="PF01389"/>
    </source>
</evidence>
<reference evidence="4" key="1">
    <citation type="submission" date="2021-01" db="EMBL/GenBank/DDBJ databases">
        <title>Genome sequence of strain Noviherbaspirillum sp. DKR-6.</title>
        <authorList>
            <person name="Chaudhary D.K."/>
        </authorList>
    </citation>
    <scope>NUCLEOTIDE SEQUENCE</scope>
    <source>
        <strain evidence="4">DKR-6</strain>
    </source>
</reference>
<evidence type="ECO:0000313" key="4">
    <source>
        <dbReference type="EMBL" id="MBK4738307.1"/>
    </source>
</evidence>
<feature type="chain" id="PRO_5036989543" evidence="2">
    <location>
        <begin position="24"/>
        <end position="193"/>
    </location>
</feature>
<dbReference type="EMBL" id="JAEPBG010000019">
    <property type="protein sequence ID" value="MBK4738307.1"/>
    <property type="molecule type" value="Genomic_DNA"/>
</dbReference>
<keyword evidence="5" id="KW-1185">Reference proteome</keyword>
<comment type="subcellular location">
    <subcellularLocation>
        <location evidence="1">Cell outer membrane</location>
    </subcellularLocation>
</comment>
<dbReference type="RefSeq" id="WP_200597405.1">
    <property type="nucleotide sequence ID" value="NZ_JAEPBG010000019.1"/>
</dbReference>
<dbReference type="Pfam" id="PF01389">
    <property type="entry name" value="OmpA_membrane"/>
    <property type="match status" value="1"/>
</dbReference>
<feature type="signal peptide" evidence="2">
    <location>
        <begin position="1"/>
        <end position="23"/>
    </location>
</feature>
<comment type="caution">
    <text evidence="4">The sequence shown here is derived from an EMBL/GenBank/DDBJ whole genome shotgun (WGS) entry which is preliminary data.</text>
</comment>
<organism evidence="4 5">
    <name type="scientific">Noviherbaspirillum pedocola</name>
    <dbReference type="NCBI Taxonomy" id="2801341"/>
    <lineage>
        <taxon>Bacteria</taxon>
        <taxon>Pseudomonadati</taxon>
        <taxon>Pseudomonadota</taxon>
        <taxon>Betaproteobacteria</taxon>
        <taxon>Burkholderiales</taxon>
        <taxon>Oxalobacteraceae</taxon>
        <taxon>Noviherbaspirillum</taxon>
    </lineage>
</organism>